<organism evidence="2 3">
    <name type="scientific">Streptomyces capoamus</name>
    <dbReference type="NCBI Taxonomy" id="68183"/>
    <lineage>
        <taxon>Bacteria</taxon>
        <taxon>Bacillati</taxon>
        <taxon>Actinomycetota</taxon>
        <taxon>Actinomycetes</taxon>
        <taxon>Kitasatosporales</taxon>
        <taxon>Streptomycetaceae</taxon>
        <taxon>Streptomyces</taxon>
    </lineage>
</organism>
<dbReference type="Proteomes" id="UP000619355">
    <property type="component" value="Unassembled WGS sequence"/>
</dbReference>
<feature type="region of interest" description="Disordered" evidence="1">
    <location>
        <begin position="1"/>
        <end position="31"/>
    </location>
</feature>
<proteinExistence type="predicted"/>
<evidence type="ECO:0000313" key="3">
    <source>
        <dbReference type="Proteomes" id="UP000619355"/>
    </source>
</evidence>
<gene>
    <name evidence="2" type="ORF">GCM10018980_73790</name>
</gene>
<keyword evidence="3" id="KW-1185">Reference proteome</keyword>
<evidence type="ECO:0000256" key="1">
    <source>
        <dbReference type="SAM" id="MobiDB-lite"/>
    </source>
</evidence>
<dbReference type="EMBL" id="BNBF01000040">
    <property type="protein sequence ID" value="GHG76087.1"/>
    <property type="molecule type" value="Genomic_DNA"/>
</dbReference>
<dbReference type="AlphaFoldDB" id="A0A919KG54"/>
<evidence type="ECO:0000313" key="2">
    <source>
        <dbReference type="EMBL" id="GHG76087.1"/>
    </source>
</evidence>
<protein>
    <submittedName>
        <fullName evidence="2">Uncharacterized protein</fullName>
    </submittedName>
</protein>
<accession>A0A919KG54</accession>
<sequence>MKPPQPSSGTPRTYRNIDGCLTQTPEDSDGDRWTVLLAPKAGTYRLAAPYQLPRGTPCPDELK</sequence>
<name>A0A919KG54_9ACTN</name>
<reference evidence="3" key="1">
    <citation type="journal article" date="2019" name="Int. J. Syst. Evol. Microbiol.">
        <title>The Global Catalogue of Microorganisms (GCM) 10K type strain sequencing project: providing services to taxonomists for standard genome sequencing and annotation.</title>
        <authorList>
            <consortium name="The Broad Institute Genomics Platform"/>
            <consortium name="The Broad Institute Genome Sequencing Center for Infectious Disease"/>
            <person name="Wu L."/>
            <person name="Ma J."/>
        </authorList>
    </citation>
    <scope>NUCLEOTIDE SEQUENCE [LARGE SCALE GENOMIC DNA]</scope>
    <source>
        <strain evidence="3">JCM 4253</strain>
    </source>
</reference>
<comment type="caution">
    <text evidence="2">The sequence shown here is derived from an EMBL/GenBank/DDBJ whole genome shotgun (WGS) entry which is preliminary data.</text>
</comment>